<reference evidence="12 13" key="1">
    <citation type="submission" date="2015-12" db="EMBL/GenBank/DDBJ databases">
        <title>Genome sequence of Tistrella mobilis MCCC 1A02139.</title>
        <authorList>
            <person name="Lu L."/>
            <person name="Lai Q."/>
            <person name="Shao Z."/>
            <person name="Qian P."/>
        </authorList>
    </citation>
    <scope>NUCLEOTIDE SEQUENCE [LARGE SCALE GENOMIC DNA]</scope>
    <source>
        <strain evidence="12 13">MCCC 1A02139</strain>
    </source>
</reference>
<evidence type="ECO:0000313" key="13">
    <source>
        <dbReference type="Proteomes" id="UP000075787"/>
    </source>
</evidence>
<organism evidence="12 13">
    <name type="scientific">Tistrella mobilis</name>
    <dbReference type="NCBI Taxonomy" id="171437"/>
    <lineage>
        <taxon>Bacteria</taxon>
        <taxon>Pseudomonadati</taxon>
        <taxon>Pseudomonadota</taxon>
        <taxon>Alphaproteobacteria</taxon>
        <taxon>Geminicoccales</taxon>
        <taxon>Geminicoccaceae</taxon>
        <taxon>Tistrella</taxon>
    </lineage>
</organism>
<dbReference type="InterPro" id="IPR050075">
    <property type="entry name" value="LeuD"/>
</dbReference>
<dbReference type="RefSeq" id="WP_062766312.1">
    <property type="nucleotide sequence ID" value="NZ_CP121043.1"/>
</dbReference>
<dbReference type="AlphaFoldDB" id="A0A161R1Q4"/>
<dbReference type="InterPro" id="IPR015928">
    <property type="entry name" value="Aconitase/3IPM_dehydase_swvl"/>
</dbReference>
<dbReference type="CDD" id="cd01577">
    <property type="entry name" value="IPMI_Swivel"/>
    <property type="match status" value="1"/>
</dbReference>
<comment type="subunit">
    <text evidence="5 10">Heterodimer of LeuC and LeuD.</text>
</comment>
<gene>
    <name evidence="10" type="primary">leuD</name>
    <name evidence="12" type="ORF">AUP44_09095</name>
</gene>
<dbReference type="GO" id="GO:0009098">
    <property type="term" value="P:L-leucine biosynthetic process"/>
    <property type="evidence" value="ECO:0007669"/>
    <property type="project" value="UniProtKB-UniRule"/>
</dbReference>
<dbReference type="InterPro" id="IPR000573">
    <property type="entry name" value="AconitaseA/IPMdHydase_ssu_swvl"/>
</dbReference>
<dbReference type="Gene3D" id="3.20.19.10">
    <property type="entry name" value="Aconitase, domain 4"/>
    <property type="match status" value="1"/>
</dbReference>
<dbReference type="NCBIfam" id="NF002458">
    <property type="entry name" value="PRK01641.1"/>
    <property type="match status" value="1"/>
</dbReference>
<evidence type="ECO:0000256" key="8">
    <source>
        <dbReference type="ARBA" id="ARBA00023239"/>
    </source>
</evidence>
<keyword evidence="6 10" id="KW-0432">Leucine biosynthesis</keyword>
<comment type="pathway">
    <text evidence="3 10">Amino-acid biosynthesis; L-leucine biosynthesis; L-leucine from 3-methyl-2-oxobutanoate: step 2/4.</text>
</comment>
<evidence type="ECO:0000313" key="12">
    <source>
        <dbReference type="EMBL" id="KYO51393.1"/>
    </source>
</evidence>
<comment type="function">
    <text evidence="2 10">Catalyzes the isomerization between 2-isopropylmalate and 3-isopropylmalate, via the formation of 2-isopropylmaleate.</text>
</comment>
<dbReference type="UniPathway" id="UPA00048">
    <property type="reaction ID" value="UER00071"/>
</dbReference>
<feature type="domain" description="Aconitase A/isopropylmalate dehydratase small subunit swivel" evidence="11">
    <location>
        <begin position="53"/>
        <end position="128"/>
    </location>
</feature>
<evidence type="ECO:0000256" key="10">
    <source>
        <dbReference type="HAMAP-Rule" id="MF_01031"/>
    </source>
</evidence>
<evidence type="ECO:0000256" key="1">
    <source>
        <dbReference type="ARBA" id="ARBA00000491"/>
    </source>
</evidence>
<comment type="catalytic activity">
    <reaction evidence="1 10">
        <text>(2R,3S)-3-isopropylmalate = (2S)-2-isopropylmalate</text>
        <dbReference type="Rhea" id="RHEA:32287"/>
        <dbReference type="ChEBI" id="CHEBI:1178"/>
        <dbReference type="ChEBI" id="CHEBI:35121"/>
        <dbReference type="EC" id="4.2.1.33"/>
    </reaction>
</comment>
<dbReference type="Proteomes" id="UP000075787">
    <property type="component" value="Unassembled WGS sequence"/>
</dbReference>
<evidence type="ECO:0000256" key="4">
    <source>
        <dbReference type="ARBA" id="ARBA00009845"/>
    </source>
</evidence>
<dbReference type="GO" id="GO:0009316">
    <property type="term" value="C:3-isopropylmalate dehydratase complex"/>
    <property type="evidence" value="ECO:0007669"/>
    <property type="project" value="InterPro"/>
</dbReference>
<dbReference type="PANTHER" id="PTHR43345">
    <property type="entry name" value="3-ISOPROPYLMALATE DEHYDRATASE SMALL SUBUNIT 2-RELATED-RELATED"/>
    <property type="match status" value="1"/>
</dbReference>
<comment type="caution">
    <text evidence="12">The sequence shown here is derived from an EMBL/GenBank/DDBJ whole genome shotgun (WGS) entry which is preliminary data.</text>
</comment>
<dbReference type="OrthoDB" id="9777465at2"/>
<sequence length="217" mass="23299">MAQATLRPLTRLTAIAAPLPLANVDTDQLLPARFMRRPRGDGYHPYLLHDLSHDAEGRPDPDFVLNRPDYAGAGILVARRNFGGGSSREGAVYALVDAGFRVVIAPGFGDIFRANALKNGMLPVALDEAVVDRLLAALAANPGATISVDLPEQTVTLPMGAGRAEVFGFEVDPFRKDLLVRGLDEIGLTLSLAEEIARYAENRAGCEPWVVPASRET</sequence>
<dbReference type="InterPro" id="IPR004431">
    <property type="entry name" value="3-IsopropMal_deHydase_ssu"/>
</dbReference>
<keyword evidence="8 10" id="KW-0456">Lyase</keyword>
<keyword evidence="7 10" id="KW-0028">Amino-acid biosynthesis</keyword>
<dbReference type="NCBIfam" id="TIGR00171">
    <property type="entry name" value="leuD"/>
    <property type="match status" value="1"/>
</dbReference>
<evidence type="ECO:0000256" key="7">
    <source>
        <dbReference type="ARBA" id="ARBA00022605"/>
    </source>
</evidence>
<dbReference type="PANTHER" id="PTHR43345:SF5">
    <property type="entry name" value="3-ISOPROPYLMALATE DEHYDRATASE SMALL SUBUNIT"/>
    <property type="match status" value="1"/>
</dbReference>
<dbReference type="EC" id="4.2.1.33" evidence="10"/>
<dbReference type="Pfam" id="PF00694">
    <property type="entry name" value="Aconitase_C"/>
    <property type="match status" value="1"/>
</dbReference>
<proteinExistence type="inferred from homology"/>
<dbReference type="HAMAP" id="MF_01031">
    <property type="entry name" value="LeuD_type1"/>
    <property type="match status" value="1"/>
</dbReference>
<dbReference type="SUPFAM" id="SSF52016">
    <property type="entry name" value="LeuD/IlvD-like"/>
    <property type="match status" value="1"/>
</dbReference>
<accession>A0A161R1Q4</accession>
<evidence type="ECO:0000259" key="11">
    <source>
        <dbReference type="Pfam" id="PF00694"/>
    </source>
</evidence>
<name>A0A161R1Q4_9PROT</name>
<comment type="similarity">
    <text evidence="4 10">Belongs to the LeuD family. LeuD type 1 subfamily.</text>
</comment>
<dbReference type="InterPro" id="IPR033940">
    <property type="entry name" value="IPMI_Swivel"/>
</dbReference>
<evidence type="ECO:0000256" key="3">
    <source>
        <dbReference type="ARBA" id="ARBA00004729"/>
    </source>
</evidence>
<evidence type="ECO:0000256" key="2">
    <source>
        <dbReference type="ARBA" id="ARBA00002695"/>
    </source>
</evidence>
<dbReference type="GO" id="GO:0003861">
    <property type="term" value="F:3-isopropylmalate dehydratase activity"/>
    <property type="evidence" value="ECO:0007669"/>
    <property type="project" value="UniProtKB-UniRule"/>
</dbReference>
<evidence type="ECO:0000256" key="6">
    <source>
        <dbReference type="ARBA" id="ARBA00022430"/>
    </source>
</evidence>
<dbReference type="EMBL" id="LPZR01000174">
    <property type="protein sequence ID" value="KYO51393.1"/>
    <property type="molecule type" value="Genomic_DNA"/>
</dbReference>
<keyword evidence="9 10" id="KW-0100">Branched-chain amino acid biosynthesis</keyword>
<dbReference type="GeneID" id="97239766"/>
<protein>
    <recommendedName>
        <fullName evidence="10">3-isopropylmalate dehydratase small subunit</fullName>
        <ecNumber evidence="10">4.2.1.33</ecNumber>
    </recommendedName>
    <alternativeName>
        <fullName evidence="10">Alpha-IPM isomerase</fullName>
        <shortName evidence="10">IPMI</shortName>
    </alternativeName>
    <alternativeName>
        <fullName evidence="10">Isopropylmalate isomerase</fullName>
    </alternativeName>
</protein>
<evidence type="ECO:0000256" key="9">
    <source>
        <dbReference type="ARBA" id="ARBA00023304"/>
    </source>
</evidence>
<evidence type="ECO:0000256" key="5">
    <source>
        <dbReference type="ARBA" id="ARBA00011271"/>
    </source>
</evidence>